<evidence type="ECO:0000256" key="3">
    <source>
        <dbReference type="ARBA" id="ARBA00023163"/>
    </source>
</evidence>
<keyword evidence="1" id="KW-0805">Transcription regulation</keyword>
<keyword evidence="3" id="KW-0804">Transcription</keyword>
<dbReference type="EMBL" id="CP024955">
    <property type="protein sequence ID" value="ATY84256.1"/>
    <property type="molecule type" value="Genomic_DNA"/>
</dbReference>
<accession>A0A2K8N4D9</accession>
<dbReference type="SMART" id="SM00420">
    <property type="entry name" value="HTH_DEOR"/>
    <property type="match status" value="1"/>
</dbReference>
<dbReference type="InterPro" id="IPR018356">
    <property type="entry name" value="Tscrpt_reg_HTH_DeoR_CS"/>
</dbReference>
<dbReference type="PANTHER" id="PTHR41247:SF1">
    <property type="entry name" value="HTH-TYPE TRANSCRIPTIONAL REPRESSOR YCNK"/>
    <property type="match status" value="1"/>
</dbReference>
<dbReference type="InterPro" id="IPR036390">
    <property type="entry name" value="WH_DNA-bd_sf"/>
</dbReference>
<protein>
    <recommendedName>
        <fullName evidence="4">HTH deoR-type domain-containing protein</fullName>
    </recommendedName>
</protein>
<dbReference type="InterPro" id="IPR008719">
    <property type="entry name" value="N2O_reductase_NosL"/>
</dbReference>
<evidence type="ECO:0000313" key="5">
    <source>
        <dbReference type="EMBL" id="ATY84256.1"/>
    </source>
</evidence>
<dbReference type="KEGG" id="kyr:CVV65_04240"/>
<dbReference type="Pfam" id="PF08220">
    <property type="entry name" value="HTH_DeoR"/>
    <property type="match status" value="1"/>
</dbReference>
<evidence type="ECO:0000256" key="2">
    <source>
        <dbReference type="ARBA" id="ARBA00023125"/>
    </source>
</evidence>
<keyword evidence="2" id="KW-0238">DNA-binding</keyword>
<dbReference type="SUPFAM" id="SSF46785">
    <property type="entry name" value="Winged helix' DNA-binding domain"/>
    <property type="match status" value="1"/>
</dbReference>
<dbReference type="Gene3D" id="3.30.70.2050">
    <property type="match status" value="1"/>
</dbReference>
<dbReference type="PANTHER" id="PTHR41247">
    <property type="entry name" value="HTH-TYPE TRANSCRIPTIONAL REPRESSOR YCNK"/>
    <property type="match status" value="1"/>
</dbReference>
<evidence type="ECO:0000313" key="6">
    <source>
        <dbReference type="Proteomes" id="UP000231932"/>
    </source>
</evidence>
<dbReference type="PROSITE" id="PS00894">
    <property type="entry name" value="HTH_DEOR_1"/>
    <property type="match status" value="1"/>
</dbReference>
<dbReference type="SUPFAM" id="SSF160387">
    <property type="entry name" value="NosL/MerB-like"/>
    <property type="match status" value="1"/>
</dbReference>
<dbReference type="GO" id="GO:0003677">
    <property type="term" value="F:DNA binding"/>
    <property type="evidence" value="ECO:0007669"/>
    <property type="project" value="UniProtKB-KW"/>
</dbReference>
<evidence type="ECO:0000256" key="1">
    <source>
        <dbReference type="ARBA" id="ARBA00023015"/>
    </source>
</evidence>
<dbReference type="GO" id="GO:0003700">
    <property type="term" value="F:DNA-binding transcription factor activity"/>
    <property type="evidence" value="ECO:0007669"/>
    <property type="project" value="InterPro"/>
</dbReference>
<dbReference type="PROSITE" id="PS51000">
    <property type="entry name" value="HTH_DEOR_2"/>
    <property type="match status" value="1"/>
</dbReference>
<reference evidence="6" key="1">
    <citation type="submission" date="2017-11" db="EMBL/GenBank/DDBJ databases">
        <title>Complete Genome Sequence of Kyrpidia sp. Strain EA-1, a thermophilic, hydrogen-oxidizing Bacterium, isolated from the Azores.</title>
        <authorList>
            <person name="Reiner J.E."/>
            <person name="Lapp C.J."/>
            <person name="Bunk B."/>
            <person name="Gescher J."/>
        </authorList>
    </citation>
    <scope>NUCLEOTIDE SEQUENCE [LARGE SCALE GENOMIC DNA]</scope>
    <source>
        <strain evidence="6">EA-1</strain>
    </source>
</reference>
<dbReference type="InterPro" id="IPR001034">
    <property type="entry name" value="DeoR_HTH"/>
</dbReference>
<sequence>MGLSGVVILWYTSHKITSRGEERRVLPAERQKKILSWLQQEGHLKISDLSRRLQVSEMTVHRDVRVLVDQGRVVKTYGGISLASPPVDAPGRGSSTCAYCRRPVDDRLSMTANHADGSVETYCCPHCALLACAQGPSQPRSLLGRDFLLGHTVGAAAGWYVMGADIPTLCCEPQALLFGERQDAERFVRGFGGEIFDFDEATREIQLRMNRPHTACCHQEAGRE</sequence>
<gene>
    <name evidence="5" type="ORF">CVV65_04240</name>
</gene>
<organism evidence="5 6">
    <name type="scientific">Kyrpidia spormannii</name>
    <dbReference type="NCBI Taxonomy" id="2055160"/>
    <lineage>
        <taxon>Bacteria</taxon>
        <taxon>Bacillati</taxon>
        <taxon>Bacillota</taxon>
        <taxon>Bacilli</taxon>
        <taxon>Bacillales</taxon>
        <taxon>Alicyclobacillaceae</taxon>
        <taxon>Kyrpidia</taxon>
    </lineage>
</organism>
<name>A0A2K8N4D9_9BACL</name>
<dbReference type="InterPro" id="IPR036388">
    <property type="entry name" value="WH-like_DNA-bd_sf"/>
</dbReference>
<dbReference type="AlphaFoldDB" id="A0A2K8N4D9"/>
<dbReference type="Proteomes" id="UP000231932">
    <property type="component" value="Chromosome"/>
</dbReference>
<feature type="domain" description="HTH deoR-type" evidence="4">
    <location>
        <begin position="27"/>
        <end position="82"/>
    </location>
</feature>
<proteinExistence type="predicted"/>
<evidence type="ECO:0000259" key="4">
    <source>
        <dbReference type="PROSITE" id="PS51000"/>
    </source>
</evidence>
<keyword evidence="6" id="KW-1185">Reference proteome</keyword>
<dbReference type="Gene3D" id="1.10.10.10">
    <property type="entry name" value="Winged helix-like DNA-binding domain superfamily/Winged helix DNA-binding domain"/>
    <property type="match status" value="1"/>
</dbReference>